<evidence type="ECO:0000256" key="2">
    <source>
        <dbReference type="ARBA" id="ARBA00022475"/>
    </source>
</evidence>
<dbReference type="InterPro" id="IPR051461">
    <property type="entry name" value="UPF0750_membrane"/>
</dbReference>
<evidence type="ECO:0000256" key="1">
    <source>
        <dbReference type="ARBA" id="ARBA00004651"/>
    </source>
</evidence>
<dbReference type="Proteomes" id="UP000596049">
    <property type="component" value="Chromosome"/>
</dbReference>
<dbReference type="CDD" id="cd16380">
    <property type="entry name" value="YitT_C"/>
    <property type="match status" value="1"/>
</dbReference>
<dbReference type="RefSeq" id="WP_053595923.1">
    <property type="nucleotide sequence ID" value="NZ_CP067341.1"/>
</dbReference>
<protein>
    <submittedName>
        <fullName evidence="8">YitT family protein</fullName>
    </submittedName>
</protein>
<dbReference type="EMBL" id="CP067341">
    <property type="protein sequence ID" value="QQP12539.1"/>
    <property type="molecule type" value="Genomic_DNA"/>
</dbReference>
<feature type="domain" description="DUF2179" evidence="7">
    <location>
        <begin position="243"/>
        <end position="297"/>
    </location>
</feature>
<feature type="transmembrane region" description="Helical" evidence="6">
    <location>
        <begin position="101"/>
        <end position="119"/>
    </location>
</feature>
<dbReference type="InterPro" id="IPR015867">
    <property type="entry name" value="N-reg_PII/ATP_PRibTrfase_C"/>
</dbReference>
<dbReference type="PANTHER" id="PTHR33545">
    <property type="entry name" value="UPF0750 MEMBRANE PROTEIN YITT-RELATED"/>
    <property type="match status" value="1"/>
</dbReference>
<evidence type="ECO:0000256" key="5">
    <source>
        <dbReference type="ARBA" id="ARBA00023136"/>
    </source>
</evidence>
<accession>A0ABX7ARX6</accession>
<dbReference type="InterPro" id="IPR019264">
    <property type="entry name" value="DUF2179"/>
</dbReference>
<dbReference type="Pfam" id="PF10035">
    <property type="entry name" value="DUF2179"/>
    <property type="match status" value="1"/>
</dbReference>
<evidence type="ECO:0000259" key="7">
    <source>
        <dbReference type="Pfam" id="PF10035"/>
    </source>
</evidence>
<keyword evidence="9" id="KW-1185">Reference proteome</keyword>
<dbReference type="Gene3D" id="3.30.70.120">
    <property type="match status" value="1"/>
</dbReference>
<dbReference type="PIRSF" id="PIRSF006483">
    <property type="entry name" value="Membrane_protein_YitT"/>
    <property type="match status" value="1"/>
</dbReference>
<keyword evidence="4 6" id="KW-1133">Transmembrane helix</keyword>
<evidence type="ECO:0000256" key="4">
    <source>
        <dbReference type="ARBA" id="ARBA00022989"/>
    </source>
</evidence>
<comment type="subcellular location">
    <subcellularLocation>
        <location evidence="1">Cell membrane</location>
        <topology evidence="1">Multi-pass membrane protein</topology>
    </subcellularLocation>
</comment>
<keyword evidence="2" id="KW-1003">Cell membrane</keyword>
<dbReference type="PANTHER" id="PTHR33545:SF3">
    <property type="entry name" value="UPF0750 MEMBRANE PROTEIN YQFU"/>
    <property type="match status" value="1"/>
</dbReference>
<reference evidence="8 9" key="1">
    <citation type="submission" date="2020-01" db="EMBL/GenBank/DDBJ databases">
        <authorList>
            <person name="Liu G."/>
            <person name="Liu B."/>
        </authorList>
    </citation>
    <scope>NUCLEOTIDE SEQUENCE [LARGE SCALE GENOMIC DNA]</scope>
    <source>
        <strain evidence="8 9">FJAT-51161</strain>
    </source>
</reference>
<feature type="transmembrane region" description="Helical" evidence="6">
    <location>
        <begin position="31"/>
        <end position="54"/>
    </location>
</feature>
<sequence>MIGAINLSDSYTSEITPKVRKPQSKNTVRKLIIRTIMVALGAVIMALGLELFLVPNHIMDGGIVGVSIITSHLLNLPLGIFIFILNLPFIFLGYKQIGKTFALSTGLGITVLSLTTLLLHNLQPFTQDTLLATVFGGMILGIGVGIVIRYGGSLDGTEILAILFNRKTPFSVGEIIMFFNLIIFTVAGFVFTWEQAMYSIMAYYIAYKMIDIVIQGMEESKSVYIISDEIDEIGQTIMDRLGRGVTFLHGEGAYTGNDKKVIFTVITRLEESKLKSIVAEIDNHAFLAIGNIAEVKGGRFKKKDIH</sequence>
<name>A0ABX7ARX6_9BACI</name>
<feature type="transmembrane region" description="Helical" evidence="6">
    <location>
        <begin position="172"/>
        <end position="191"/>
    </location>
</feature>
<gene>
    <name evidence="8" type="ORF">FJQ98_26335</name>
</gene>
<feature type="transmembrane region" description="Helical" evidence="6">
    <location>
        <begin position="131"/>
        <end position="151"/>
    </location>
</feature>
<dbReference type="InterPro" id="IPR003740">
    <property type="entry name" value="YitT"/>
</dbReference>
<organism evidence="8 9">
    <name type="scientific">Lysinibacillus agricola</name>
    <dbReference type="NCBI Taxonomy" id="2590012"/>
    <lineage>
        <taxon>Bacteria</taxon>
        <taxon>Bacillati</taxon>
        <taxon>Bacillota</taxon>
        <taxon>Bacilli</taxon>
        <taxon>Bacillales</taxon>
        <taxon>Bacillaceae</taxon>
        <taxon>Lysinibacillus</taxon>
    </lineage>
</organism>
<evidence type="ECO:0000256" key="6">
    <source>
        <dbReference type="SAM" id="Phobius"/>
    </source>
</evidence>
<keyword evidence="5 6" id="KW-0472">Membrane</keyword>
<feature type="transmembrane region" description="Helical" evidence="6">
    <location>
        <begin position="74"/>
        <end position="94"/>
    </location>
</feature>
<evidence type="ECO:0000313" key="9">
    <source>
        <dbReference type="Proteomes" id="UP000596049"/>
    </source>
</evidence>
<evidence type="ECO:0000313" key="8">
    <source>
        <dbReference type="EMBL" id="QQP12539.1"/>
    </source>
</evidence>
<dbReference type="Pfam" id="PF02588">
    <property type="entry name" value="YitT_membrane"/>
    <property type="match status" value="1"/>
</dbReference>
<proteinExistence type="predicted"/>
<evidence type="ECO:0000256" key="3">
    <source>
        <dbReference type="ARBA" id="ARBA00022692"/>
    </source>
</evidence>
<keyword evidence="3 6" id="KW-0812">Transmembrane</keyword>